<keyword evidence="1" id="KW-0732">Signal</keyword>
<gene>
    <name evidence="2" type="ORF">T440DRAFT_472678</name>
</gene>
<name>A0A6A7ATC8_9PLEO</name>
<evidence type="ECO:0000313" key="2">
    <source>
        <dbReference type="EMBL" id="KAF2845355.1"/>
    </source>
</evidence>
<evidence type="ECO:0000256" key="1">
    <source>
        <dbReference type="SAM" id="SignalP"/>
    </source>
</evidence>
<organism evidence="2 3">
    <name type="scientific">Plenodomus tracheiphilus IPT5</name>
    <dbReference type="NCBI Taxonomy" id="1408161"/>
    <lineage>
        <taxon>Eukaryota</taxon>
        <taxon>Fungi</taxon>
        <taxon>Dikarya</taxon>
        <taxon>Ascomycota</taxon>
        <taxon>Pezizomycotina</taxon>
        <taxon>Dothideomycetes</taxon>
        <taxon>Pleosporomycetidae</taxon>
        <taxon>Pleosporales</taxon>
        <taxon>Pleosporineae</taxon>
        <taxon>Leptosphaeriaceae</taxon>
        <taxon>Plenodomus</taxon>
    </lineage>
</organism>
<dbReference type="OrthoDB" id="3691647at2759"/>
<keyword evidence="3" id="KW-1185">Reference proteome</keyword>
<reference evidence="2" key="1">
    <citation type="submission" date="2020-01" db="EMBL/GenBank/DDBJ databases">
        <authorList>
            <consortium name="DOE Joint Genome Institute"/>
            <person name="Haridas S."/>
            <person name="Albert R."/>
            <person name="Binder M."/>
            <person name="Bloem J."/>
            <person name="Labutti K."/>
            <person name="Salamov A."/>
            <person name="Andreopoulos B."/>
            <person name="Baker S.E."/>
            <person name="Barry K."/>
            <person name="Bills G."/>
            <person name="Bluhm B.H."/>
            <person name="Cannon C."/>
            <person name="Castanera R."/>
            <person name="Culley D.E."/>
            <person name="Daum C."/>
            <person name="Ezra D."/>
            <person name="Gonzalez J.B."/>
            <person name="Henrissat B."/>
            <person name="Kuo A."/>
            <person name="Liang C."/>
            <person name="Lipzen A."/>
            <person name="Lutzoni F."/>
            <person name="Magnuson J."/>
            <person name="Mondo S."/>
            <person name="Nolan M."/>
            <person name="Ohm R."/>
            <person name="Pangilinan J."/>
            <person name="Park H.-J."/>
            <person name="Ramirez L."/>
            <person name="Alfaro M."/>
            <person name="Sun H."/>
            <person name="Tritt A."/>
            <person name="Yoshinaga Y."/>
            <person name="Zwiers L.-H."/>
            <person name="Turgeon B.G."/>
            <person name="Goodwin S.B."/>
            <person name="Spatafora J.W."/>
            <person name="Crous P.W."/>
            <person name="Grigoriev I.V."/>
        </authorList>
    </citation>
    <scope>NUCLEOTIDE SEQUENCE</scope>
    <source>
        <strain evidence="2">IPT5</strain>
    </source>
</reference>
<feature type="chain" id="PRO_5025562177" evidence="1">
    <location>
        <begin position="19"/>
        <end position="93"/>
    </location>
</feature>
<proteinExistence type="predicted"/>
<dbReference type="Proteomes" id="UP000799423">
    <property type="component" value="Unassembled WGS sequence"/>
</dbReference>
<protein>
    <submittedName>
        <fullName evidence="2">Uncharacterized protein</fullName>
    </submittedName>
</protein>
<dbReference type="EMBL" id="MU006348">
    <property type="protein sequence ID" value="KAF2845355.1"/>
    <property type="molecule type" value="Genomic_DNA"/>
</dbReference>
<sequence>MRSLIFLLLAFLGALAMANPVDNIVSAINATAQDNTNTASAQATCDDCKNYFNNCYKGILCWINPAACFASCKIETCRQYDGYCKANCGWDDC</sequence>
<feature type="signal peptide" evidence="1">
    <location>
        <begin position="1"/>
        <end position="18"/>
    </location>
</feature>
<dbReference type="AlphaFoldDB" id="A0A6A7ATC8"/>
<accession>A0A6A7ATC8</accession>
<evidence type="ECO:0000313" key="3">
    <source>
        <dbReference type="Proteomes" id="UP000799423"/>
    </source>
</evidence>